<reference evidence="7" key="1">
    <citation type="journal article" date="2019" name="Int. J. Syst. Evol. Microbiol.">
        <title>The Global Catalogue of Microorganisms (GCM) 10K type strain sequencing project: providing services to taxonomists for standard genome sequencing and annotation.</title>
        <authorList>
            <consortium name="The Broad Institute Genomics Platform"/>
            <consortium name="The Broad Institute Genome Sequencing Center for Infectious Disease"/>
            <person name="Wu L."/>
            <person name="Ma J."/>
        </authorList>
    </citation>
    <scope>NUCLEOTIDE SEQUENCE [LARGE SCALE GENOMIC DNA]</scope>
    <source>
        <strain evidence="7">CCUG 55995</strain>
    </source>
</reference>
<dbReference type="Gene3D" id="2.40.10.10">
    <property type="entry name" value="Trypsin-like serine proteases"/>
    <property type="match status" value="2"/>
</dbReference>
<evidence type="ECO:0000256" key="1">
    <source>
        <dbReference type="ARBA" id="ARBA00010541"/>
    </source>
</evidence>
<evidence type="ECO:0000313" key="6">
    <source>
        <dbReference type="EMBL" id="MFC4639331.1"/>
    </source>
</evidence>
<dbReference type="PANTHER" id="PTHR43343:SF3">
    <property type="entry name" value="PROTEASE DO-LIKE 8, CHLOROPLASTIC"/>
    <property type="match status" value="1"/>
</dbReference>
<protein>
    <submittedName>
        <fullName evidence="6">S1C family serine protease</fullName>
        <ecNumber evidence="6">3.4.21.-</ecNumber>
    </submittedName>
</protein>
<dbReference type="RefSeq" id="WP_380062325.1">
    <property type="nucleotide sequence ID" value="NZ_JBHSEI010000010.1"/>
</dbReference>
<dbReference type="PRINTS" id="PR00834">
    <property type="entry name" value="PROTEASES2C"/>
</dbReference>
<evidence type="ECO:0000256" key="4">
    <source>
        <dbReference type="SAM" id="MobiDB-lite"/>
    </source>
</evidence>
<keyword evidence="3 6" id="KW-0378">Hydrolase</keyword>
<dbReference type="Pfam" id="PF13180">
    <property type="entry name" value="PDZ_2"/>
    <property type="match status" value="1"/>
</dbReference>
<feature type="region of interest" description="Disordered" evidence="4">
    <location>
        <begin position="34"/>
        <end position="69"/>
    </location>
</feature>
<comment type="similarity">
    <text evidence="1">Belongs to the peptidase S1C family.</text>
</comment>
<organism evidence="6 7">
    <name type="scientific">Deinococcus hohokamensis</name>
    <dbReference type="NCBI Taxonomy" id="309883"/>
    <lineage>
        <taxon>Bacteria</taxon>
        <taxon>Thermotogati</taxon>
        <taxon>Deinococcota</taxon>
        <taxon>Deinococci</taxon>
        <taxon>Deinococcales</taxon>
        <taxon>Deinococcaceae</taxon>
        <taxon>Deinococcus</taxon>
    </lineage>
</organism>
<dbReference type="GO" id="GO:0008233">
    <property type="term" value="F:peptidase activity"/>
    <property type="evidence" value="ECO:0007669"/>
    <property type="project" value="UniProtKB-KW"/>
</dbReference>
<keyword evidence="2 6" id="KW-0645">Protease</keyword>
<dbReference type="SUPFAM" id="SSF50156">
    <property type="entry name" value="PDZ domain-like"/>
    <property type="match status" value="1"/>
</dbReference>
<evidence type="ECO:0000313" key="7">
    <source>
        <dbReference type="Proteomes" id="UP001595952"/>
    </source>
</evidence>
<dbReference type="InterPro" id="IPR043504">
    <property type="entry name" value="Peptidase_S1_PA_chymotrypsin"/>
</dbReference>
<dbReference type="EC" id="3.4.21.-" evidence="6"/>
<dbReference type="InterPro" id="IPR001940">
    <property type="entry name" value="Peptidase_S1C"/>
</dbReference>
<dbReference type="Gene3D" id="2.30.42.10">
    <property type="match status" value="1"/>
</dbReference>
<dbReference type="InterPro" id="IPR001478">
    <property type="entry name" value="PDZ"/>
</dbReference>
<dbReference type="SUPFAM" id="SSF50494">
    <property type="entry name" value="Trypsin-like serine proteases"/>
    <property type="match status" value="1"/>
</dbReference>
<evidence type="ECO:0000259" key="5">
    <source>
        <dbReference type="SMART" id="SM00228"/>
    </source>
</evidence>
<dbReference type="InterPro" id="IPR036034">
    <property type="entry name" value="PDZ_sf"/>
</dbReference>
<gene>
    <name evidence="6" type="ORF">ACFO0D_13400</name>
</gene>
<dbReference type="GO" id="GO:0006508">
    <property type="term" value="P:proteolysis"/>
    <property type="evidence" value="ECO:0007669"/>
    <property type="project" value="UniProtKB-KW"/>
</dbReference>
<evidence type="ECO:0000256" key="3">
    <source>
        <dbReference type="ARBA" id="ARBA00022801"/>
    </source>
</evidence>
<accession>A0ABV9ICM7</accession>
<sequence>MKRPLSVLALTAALAAGSLVGYQVNERQTRGTTAPLASTATSAPQGQMVQAANRPSTYDPNRARTESESNTVQVVKDRQDGLIYISVTESSGGSAQAQLRQRLQEQFGLPDVPGGGEQSGTGSGFFVTTGGDIITNNHVVEGASEITIRLHGSKQTYPAKVVARAPDFDLALIRAEGVPKADIQALPLGDSAKLDVGLKAIAMGAPFGLDFSVSEGIISSLERTVPVGTKEVNQQVIQTDAAINPGNSGGPLLNSAGEVIGVNTQILTGGIGQSAGVGFAIPVNTVKKLLPQLQAGKGGVIRTPTLGIQFTDLSALSTEERQKLGLPQSGALLQQVYPNSPAARAGLKAGTETTSVGSGTAGSGDQIATDGDIITAVDGQPITEGDDLRRAVIGKQIGDRLTLTVRRGGQTREVTVALQAFDFPQQTEQTQP</sequence>
<feature type="compositionally biased region" description="Low complexity" evidence="4">
    <location>
        <begin position="34"/>
        <end position="44"/>
    </location>
</feature>
<name>A0ABV9ICM7_9DEIO</name>
<proteinExistence type="inferred from homology"/>
<dbReference type="InterPro" id="IPR051201">
    <property type="entry name" value="Chloro_Bact_Ser_Proteases"/>
</dbReference>
<dbReference type="Proteomes" id="UP001595952">
    <property type="component" value="Unassembled WGS sequence"/>
</dbReference>
<feature type="compositionally biased region" description="Polar residues" evidence="4">
    <location>
        <begin position="45"/>
        <end position="59"/>
    </location>
</feature>
<feature type="domain" description="PDZ" evidence="5">
    <location>
        <begin position="304"/>
        <end position="409"/>
    </location>
</feature>
<evidence type="ECO:0000256" key="2">
    <source>
        <dbReference type="ARBA" id="ARBA00022670"/>
    </source>
</evidence>
<keyword evidence="7" id="KW-1185">Reference proteome</keyword>
<dbReference type="Pfam" id="PF13365">
    <property type="entry name" value="Trypsin_2"/>
    <property type="match status" value="1"/>
</dbReference>
<comment type="caution">
    <text evidence="6">The sequence shown here is derived from an EMBL/GenBank/DDBJ whole genome shotgun (WGS) entry which is preliminary data.</text>
</comment>
<dbReference type="SMART" id="SM00228">
    <property type="entry name" value="PDZ"/>
    <property type="match status" value="1"/>
</dbReference>
<dbReference type="PANTHER" id="PTHR43343">
    <property type="entry name" value="PEPTIDASE S12"/>
    <property type="match status" value="1"/>
</dbReference>
<dbReference type="EMBL" id="JBHSEI010000010">
    <property type="protein sequence ID" value="MFC4639331.1"/>
    <property type="molecule type" value="Genomic_DNA"/>
</dbReference>
<dbReference type="CDD" id="cd06779">
    <property type="entry name" value="cpPDZ_Deg_HtrA-like"/>
    <property type="match status" value="1"/>
</dbReference>
<dbReference type="InterPro" id="IPR009003">
    <property type="entry name" value="Peptidase_S1_PA"/>
</dbReference>